<dbReference type="AlphaFoldDB" id="A0A9D4SSK2"/>
<comment type="caution">
    <text evidence="1">The sequence shown here is derived from an EMBL/GenBank/DDBJ whole genome shotgun (WGS) entry which is preliminary data.</text>
</comment>
<reference evidence="1" key="2">
    <citation type="submission" date="2021-09" db="EMBL/GenBank/DDBJ databases">
        <authorList>
            <person name="Jia N."/>
            <person name="Wang J."/>
            <person name="Shi W."/>
            <person name="Du L."/>
            <person name="Sun Y."/>
            <person name="Zhan W."/>
            <person name="Jiang J."/>
            <person name="Wang Q."/>
            <person name="Zhang B."/>
            <person name="Ji P."/>
            <person name="Sakyi L.B."/>
            <person name="Cui X."/>
            <person name="Yuan T."/>
            <person name="Jiang B."/>
            <person name="Yang W."/>
            <person name="Lam T.T.-Y."/>
            <person name="Chang Q."/>
            <person name="Ding S."/>
            <person name="Wang X."/>
            <person name="Zhu J."/>
            <person name="Ruan X."/>
            <person name="Zhao L."/>
            <person name="Wei J."/>
            <person name="Que T."/>
            <person name="Du C."/>
            <person name="Cheng J."/>
            <person name="Dai P."/>
            <person name="Han X."/>
            <person name="Huang E."/>
            <person name="Gao Y."/>
            <person name="Liu J."/>
            <person name="Shao H."/>
            <person name="Ye R."/>
            <person name="Li L."/>
            <person name="Wei W."/>
            <person name="Wang X."/>
            <person name="Wang C."/>
            <person name="Huo Q."/>
            <person name="Li W."/>
            <person name="Guo W."/>
            <person name="Chen H."/>
            <person name="Chen S."/>
            <person name="Zhou L."/>
            <person name="Zhou L."/>
            <person name="Ni X."/>
            <person name="Tian J."/>
            <person name="Zhou Y."/>
            <person name="Sheng Y."/>
            <person name="Liu T."/>
            <person name="Pan Y."/>
            <person name="Xia L."/>
            <person name="Li J."/>
            <person name="Zhao F."/>
            <person name="Cao W."/>
        </authorList>
    </citation>
    <scope>NUCLEOTIDE SEQUENCE</scope>
    <source>
        <strain evidence="1">Rsan-2018</strain>
        <tissue evidence="1">Larvae</tissue>
    </source>
</reference>
<dbReference type="SUPFAM" id="SSF52047">
    <property type="entry name" value="RNI-like"/>
    <property type="match status" value="1"/>
</dbReference>
<dbReference type="VEuPathDB" id="VectorBase:RSAN_040404"/>
<name>A0A9D4SSK2_RHISA</name>
<organism evidence="1 2">
    <name type="scientific">Rhipicephalus sanguineus</name>
    <name type="common">Brown dog tick</name>
    <name type="synonym">Ixodes sanguineus</name>
    <dbReference type="NCBI Taxonomy" id="34632"/>
    <lineage>
        <taxon>Eukaryota</taxon>
        <taxon>Metazoa</taxon>
        <taxon>Ecdysozoa</taxon>
        <taxon>Arthropoda</taxon>
        <taxon>Chelicerata</taxon>
        <taxon>Arachnida</taxon>
        <taxon>Acari</taxon>
        <taxon>Parasitiformes</taxon>
        <taxon>Ixodida</taxon>
        <taxon>Ixodoidea</taxon>
        <taxon>Ixodidae</taxon>
        <taxon>Rhipicephalinae</taxon>
        <taxon>Rhipicephalus</taxon>
        <taxon>Rhipicephalus</taxon>
    </lineage>
</organism>
<keyword evidence="2" id="KW-1185">Reference proteome</keyword>
<dbReference type="EMBL" id="JABSTV010001253">
    <property type="protein sequence ID" value="KAH7943901.1"/>
    <property type="molecule type" value="Genomic_DNA"/>
</dbReference>
<evidence type="ECO:0000313" key="1">
    <source>
        <dbReference type="EMBL" id="KAH7943901.1"/>
    </source>
</evidence>
<evidence type="ECO:0000313" key="2">
    <source>
        <dbReference type="Proteomes" id="UP000821837"/>
    </source>
</evidence>
<dbReference type="Proteomes" id="UP000821837">
    <property type="component" value="Unassembled WGS sequence"/>
</dbReference>
<reference evidence="1" key="1">
    <citation type="journal article" date="2020" name="Cell">
        <title>Large-Scale Comparative Analyses of Tick Genomes Elucidate Their Genetic Diversity and Vector Capacities.</title>
        <authorList>
            <consortium name="Tick Genome and Microbiome Consortium (TIGMIC)"/>
            <person name="Jia N."/>
            <person name="Wang J."/>
            <person name="Shi W."/>
            <person name="Du L."/>
            <person name="Sun Y."/>
            <person name="Zhan W."/>
            <person name="Jiang J.F."/>
            <person name="Wang Q."/>
            <person name="Zhang B."/>
            <person name="Ji P."/>
            <person name="Bell-Sakyi L."/>
            <person name="Cui X.M."/>
            <person name="Yuan T.T."/>
            <person name="Jiang B.G."/>
            <person name="Yang W.F."/>
            <person name="Lam T.T."/>
            <person name="Chang Q.C."/>
            <person name="Ding S.J."/>
            <person name="Wang X.J."/>
            <person name="Zhu J.G."/>
            <person name="Ruan X.D."/>
            <person name="Zhao L."/>
            <person name="Wei J.T."/>
            <person name="Ye R.Z."/>
            <person name="Que T.C."/>
            <person name="Du C.H."/>
            <person name="Zhou Y.H."/>
            <person name="Cheng J.X."/>
            <person name="Dai P.F."/>
            <person name="Guo W.B."/>
            <person name="Han X.H."/>
            <person name="Huang E.J."/>
            <person name="Li L.F."/>
            <person name="Wei W."/>
            <person name="Gao Y.C."/>
            <person name="Liu J.Z."/>
            <person name="Shao H.Z."/>
            <person name="Wang X."/>
            <person name="Wang C.C."/>
            <person name="Yang T.C."/>
            <person name="Huo Q.B."/>
            <person name="Li W."/>
            <person name="Chen H.Y."/>
            <person name="Chen S.E."/>
            <person name="Zhou L.G."/>
            <person name="Ni X.B."/>
            <person name="Tian J.H."/>
            <person name="Sheng Y."/>
            <person name="Liu T."/>
            <person name="Pan Y.S."/>
            <person name="Xia L.Y."/>
            <person name="Li J."/>
            <person name="Zhao F."/>
            <person name="Cao W.C."/>
        </authorList>
    </citation>
    <scope>NUCLEOTIDE SEQUENCE</scope>
    <source>
        <strain evidence="1">Rsan-2018</strain>
    </source>
</reference>
<protein>
    <submittedName>
        <fullName evidence="1">Uncharacterized protein</fullName>
    </submittedName>
</protein>
<accession>A0A9D4SSK2</accession>
<gene>
    <name evidence="1" type="ORF">HPB52_012669</name>
</gene>
<dbReference type="Gene3D" id="3.80.10.10">
    <property type="entry name" value="Ribonuclease Inhibitor"/>
    <property type="match status" value="1"/>
</dbReference>
<dbReference type="InterPro" id="IPR032675">
    <property type="entry name" value="LRR_dom_sf"/>
</dbReference>
<sequence length="530" mass="59890">MVPAEDVLRGVCGAADQIMVSIKTPLKRNRLGGFLRRNSMERLYAEREEPSLGTFAERFDVDKIFDRGGAEHFRLPCAATTPTAMKNNQVCPLNDYLPICNELLFDVGMELREQRGCSLSLVCFQLSAAEVVPPRDADLCRANTFLRWLLRTHVCITDLVLKGKWVTAHSQVFLEELPENCRLRNLNVEFSFGEIEQAHFATLLPRLRCLEELKCYMSPTSDTLLAAISLLLRNTMCLTSLVFYARFENCQPPQQFIDALSANTTLKSLEMWENWNTDEPPGTLGEYVSSNQLLTSLSLFGEETDREELLLEEALVPNTTISALVISSSDNLVYNDHFAATIGFSRCITRLFYVTSKPEWNPTGFVVRLSETIDGNFNLLNVDLCNAKVDAEAKHCLFTIRETTRRNSGLVERAAAFKLTAPLDWYTANALEKVSRRPTLVRELAEKEGMAADEVASTIRSRLRSVEGLHDFMRLTGVVKEHVTCARPVDRRGVQLQDLNAYCWRIVRRYLSFDDVKRLTVAMSDNSTPG</sequence>
<proteinExistence type="predicted"/>